<dbReference type="InterPro" id="IPR011611">
    <property type="entry name" value="PfkB_dom"/>
</dbReference>
<dbReference type="RefSeq" id="WP_216238244.1">
    <property type="nucleotide sequence ID" value="NZ_JABACJ020000001.1"/>
</dbReference>
<accession>A0ABS6CYK5</accession>
<reference evidence="4 5" key="1">
    <citation type="submission" date="2021-06" db="EMBL/GenBank/DDBJ databases">
        <title>Faecalicatena sp. nov. isolated from porcine feces.</title>
        <authorList>
            <person name="Oh B.S."/>
            <person name="Lee J.H."/>
        </authorList>
    </citation>
    <scope>NUCLEOTIDE SEQUENCE [LARGE SCALE GENOMIC DNA]</scope>
    <source>
        <strain evidence="4 5">AGMB00832</strain>
    </source>
</reference>
<dbReference type="InterPro" id="IPR002173">
    <property type="entry name" value="Carboh/pur_kinase_PfkB_CS"/>
</dbReference>
<dbReference type="PANTHER" id="PTHR10584:SF166">
    <property type="entry name" value="RIBOKINASE"/>
    <property type="match status" value="1"/>
</dbReference>
<dbReference type="Proteomes" id="UP000723714">
    <property type="component" value="Unassembled WGS sequence"/>
</dbReference>
<evidence type="ECO:0000256" key="2">
    <source>
        <dbReference type="ARBA" id="ARBA00022777"/>
    </source>
</evidence>
<feature type="domain" description="Carbohydrate kinase PfkB" evidence="3">
    <location>
        <begin position="5"/>
        <end position="295"/>
    </location>
</feature>
<protein>
    <recommendedName>
        <fullName evidence="3">Carbohydrate kinase PfkB domain-containing protein</fullName>
    </recommendedName>
</protein>
<comment type="caution">
    <text evidence="4">The sequence shown here is derived from an EMBL/GenBank/DDBJ whole genome shotgun (WGS) entry which is preliminary data.</text>
</comment>
<gene>
    <name evidence="4" type="ORF">HGO97_000185</name>
</gene>
<dbReference type="Pfam" id="PF00294">
    <property type="entry name" value="PfkB"/>
    <property type="match status" value="1"/>
</dbReference>
<keyword evidence="1" id="KW-0808">Transferase</keyword>
<keyword evidence="2" id="KW-0418">Kinase</keyword>
<sequence>MYKSKKIGVIGSIALDNIYNAESLPKKGERVFGNWLGSCIGGMAANQAVEAARYSAEVYILGSVGNDEVGQRMLSYFEQKGCNVDLLIKNPNVPTGQTYMFLVDGNKDYFSIVSLGANKVDLSDGIIDGLKGLDAILISLEINLNTVKTVMAYAKEHGIYIYLCPSPAENSLPELINQADAIIVNRREAQMLLGIYGNTLEEIKKELLQVEIGRCNMLLISLGEEGAILKDADQVYYAEGMKVEVIDSVGAGDAFTGAFVTNHELGMDSYKALCYGCIAGGLTVSNVGAQSSNHTAAIVEEIYQGCYRK</sequence>
<name>A0ABS6CYK5_9FIRM</name>
<evidence type="ECO:0000256" key="1">
    <source>
        <dbReference type="ARBA" id="ARBA00022679"/>
    </source>
</evidence>
<organism evidence="4 5">
    <name type="scientific">Faecalicatena faecalis</name>
    <dbReference type="NCBI Taxonomy" id="2726362"/>
    <lineage>
        <taxon>Bacteria</taxon>
        <taxon>Bacillati</taxon>
        <taxon>Bacillota</taxon>
        <taxon>Clostridia</taxon>
        <taxon>Lachnospirales</taxon>
        <taxon>Lachnospiraceae</taxon>
        <taxon>Faecalicatena</taxon>
    </lineage>
</organism>
<keyword evidence="5" id="KW-1185">Reference proteome</keyword>
<dbReference type="EMBL" id="JABACJ020000001">
    <property type="protein sequence ID" value="MBU3874236.1"/>
    <property type="molecule type" value="Genomic_DNA"/>
</dbReference>
<proteinExistence type="predicted"/>
<evidence type="ECO:0000259" key="3">
    <source>
        <dbReference type="Pfam" id="PF00294"/>
    </source>
</evidence>
<evidence type="ECO:0000313" key="4">
    <source>
        <dbReference type="EMBL" id="MBU3874236.1"/>
    </source>
</evidence>
<dbReference type="PANTHER" id="PTHR10584">
    <property type="entry name" value="SUGAR KINASE"/>
    <property type="match status" value="1"/>
</dbReference>
<evidence type="ECO:0000313" key="5">
    <source>
        <dbReference type="Proteomes" id="UP000723714"/>
    </source>
</evidence>
<dbReference type="PROSITE" id="PS00584">
    <property type="entry name" value="PFKB_KINASES_2"/>
    <property type="match status" value="1"/>
</dbReference>